<feature type="compositionally biased region" description="Basic and acidic residues" evidence="2">
    <location>
        <begin position="213"/>
        <end position="227"/>
    </location>
</feature>
<dbReference type="Pfam" id="PF04519">
    <property type="entry name" value="Bactofilin"/>
    <property type="match status" value="1"/>
</dbReference>
<dbReference type="Proteomes" id="UP000253046">
    <property type="component" value="Unassembled WGS sequence"/>
</dbReference>
<name>A0A366I822_9GAMM</name>
<keyword evidence="3" id="KW-0472">Membrane</keyword>
<feature type="region of interest" description="Disordered" evidence="2">
    <location>
        <begin position="213"/>
        <end position="238"/>
    </location>
</feature>
<dbReference type="PANTHER" id="PTHR35024">
    <property type="entry name" value="HYPOTHETICAL CYTOSOLIC PROTEIN"/>
    <property type="match status" value="1"/>
</dbReference>
<keyword evidence="3" id="KW-0812">Transmembrane</keyword>
<dbReference type="RefSeq" id="WP_240634930.1">
    <property type="nucleotide sequence ID" value="NZ_AGJP01000001.1"/>
</dbReference>
<reference evidence="4 5" key="1">
    <citation type="submission" date="2018-06" db="EMBL/GenBank/DDBJ databases">
        <title>Genomic Encyclopedia of Type Strains, Phase IV (KMG-IV): sequencing the most valuable type-strain genomes for metagenomic binning, comparative biology and taxonomic classification.</title>
        <authorList>
            <person name="Goeker M."/>
        </authorList>
    </citation>
    <scope>NUCLEOTIDE SEQUENCE [LARGE SCALE GENOMIC DNA]</scope>
    <source>
        <strain evidence="4 5">DSM 30166</strain>
    </source>
</reference>
<proteinExistence type="inferred from homology"/>
<evidence type="ECO:0000256" key="2">
    <source>
        <dbReference type="SAM" id="MobiDB-lite"/>
    </source>
</evidence>
<dbReference type="InterPro" id="IPR007607">
    <property type="entry name" value="BacA/B"/>
</dbReference>
<dbReference type="AlphaFoldDB" id="A0A366I822"/>
<comment type="caution">
    <text evidence="4">The sequence shown here is derived from an EMBL/GenBank/DDBJ whole genome shotgun (WGS) entry which is preliminary data.</text>
</comment>
<accession>A0A366I822</accession>
<comment type="similarity">
    <text evidence="1">Belongs to the bactofilin family.</text>
</comment>
<evidence type="ECO:0000313" key="5">
    <source>
        <dbReference type="Proteomes" id="UP000253046"/>
    </source>
</evidence>
<keyword evidence="3" id="KW-1133">Transmembrane helix</keyword>
<gene>
    <name evidence="4" type="ORF">DES54_10538</name>
</gene>
<keyword evidence="5" id="KW-1185">Reference proteome</keyword>
<evidence type="ECO:0000256" key="1">
    <source>
        <dbReference type="ARBA" id="ARBA00044755"/>
    </source>
</evidence>
<protein>
    <submittedName>
        <fullName evidence="4">Cytoskeletal protein CcmA (Bactofilin family)</fullName>
    </submittedName>
</protein>
<feature type="transmembrane region" description="Helical" evidence="3">
    <location>
        <begin position="37"/>
        <end position="58"/>
    </location>
</feature>
<feature type="transmembrane region" description="Helical" evidence="3">
    <location>
        <begin position="7"/>
        <end position="25"/>
    </location>
</feature>
<dbReference type="PANTHER" id="PTHR35024:SF4">
    <property type="entry name" value="POLYMER-FORMING CYTOSKELETAL PROTEIN"/>
    <property type="match status" value="1"/>
</dbReference>
<sequence length="238" mass="26330">MTVHNYNLLWGLWTVWALLVVLWFIDIHLDLPILAYRQILAVILGAGIGVLMVFLYNLKRSHWMFSFDKSKKAVDAPQENSEINNPTELVNSVSPVRVKKDTFISQGAQMTGKLVVDGDITVEGRIEGDVQCDNAIKVEHGGQVKGEMTSQQIIINGHVEGRISAGVVAIQAQGVVIGDIFSDELSIEKGGIFIGQSNPLKPEKPRQEKLTYVEKKKDKSDKNHAEQENLMALAGNNV</sequence>
<organism evidence="4 5">
    <name type="scientific">Brenneria salicis ATCC 15712 = DSM 30166</name>
    <dbReference type="NCBI Taxonomy" id="714314"/>
    <lineage>
        <taxon>Bacteria</taxon>
        <taxon>Pseudomonadati</taxon>
        <taxon>Pseudomonadota</taxon>
        <taxon>Gammaproteobacteria</taxon>
        <taxon>Enterobacterales</taxon>
        <taxon>Pectobacteriaceae</taxon>
        <taxon>Brenneria</taxon>
    </lineage>
</organism>
<dbReference type="EMBL" id="QNRY01000005">
    <property type="protein sequence ID" value="RBP65162.1"/>
    <property type="molecule type" value="Genomic_DNA"/>
</dbReference>
<evidence type="ECO:0000256" key="3">
    <source>
        <dbReference type="SAM" id="Phobius"/>
    </source>
</evidence>
<evidence type="ECO:0000313" key="4">
    <source>
        <dbReference type="EMBL" id="RBP65162.1"/>
    </source>
</evidence>